<dbReference type="OrthoDB" id="496981at2759"/>
<name>A0A517L979_9PEZI</name>
<reference evidence="1 2" key="1">
    <citation type="submission" date="2019-07" db="EMBL/GenBank/DDBJ databases">
        <title>Finished genome of Venturia effusa.</title>
        <authorList>
            <person name="Young C.A."/>
            <person name="Cox M.P."/>
            <person name="Ganley A.R.D."/>
            <person name="David W.J."/>
        </authorList>
    </citation>
    <scope>NUCLEOTIDE SEQUENCE [LARGE SCALE GENOMIC DNA]</scope>
    <source>
        <strain evidence="2">albino</strain>
    </source>
</reference>
<keyword evidence="2" id="KW-1185">Reference proteome</keyword>
<dbReference type="GO" id="GO:0016791">
    <property type="term" value="F:phosphatase activity"/>
    <property type="evidence" value="ECO:0007669"/>
    <property type="project" value="TreeGrafter"/>
</dbReference>
<dbReference type="Gene3D" id="3.40.50.1240">
    <property type="entry name" value="Phosphoglycerate mutase-like"/>
    <property type="match status" value="1"/>
</dbReference>
<dbReference type="InterPro" id="IPR029033">
    <property type="entry name" value="His_PPase_superfam"/>
</dbReference>
<evidence type="ECO:0000313" key="2">
    <source>
        <dbReference type="Proteomes" id="UP000316270"/>
    </source>
</evidence>
<protein>
    <submittedName>
        <fullName evidence="1">Uncharacterized protein</fullName>
    </submittedName>
</protein>
<sequence>MFSRKKKTIHLIRHCQSTFNVPPHDAHKLDPDLTPKGVSQAKTLGRSFPYLTPDSLIVASPLRRTLNTALHAFGSHLSATGSQILALPEFQELSKWPCDTGSSLPTLLTEFRDHPVNFEHVTFDWDSKDGYFSPSERRTLQRMVNARQWLHDQESQNIVVVGHCHCLQLLAGEGSYEQIRAGLCTQGWQNGEWRSYHFEVGPNREKHLVETRESLRRRDKRKNVVLFESDENSVSRPVTAPAASAGVPPIQEKSHRRKSSAWFKPGKLVRSFTLF</sequence>
<dbReference type="SUPFAM" id="SSF53254">
    <property type="entry name" value="Phosphoglycerate mutase-like"/>
    <property type="match status" value="1"/>
</dbReference>
<dbReference type="Pfam" id="PF00300">
    <property type="entry name" value="His_Phos_1"/>
    <property type="match status" value="1"/>
</dbReference>
<dbReference type="PANTHER" id="PTHR48100:SF54">
    <property type="entry name" value="PHOSPHATASE SPAC5H10.03-RELATED"/>
    <property type="match status" value="1"/>
</dbReference>
<dbReference type="InterPro" id="IPR013078">
    <property type="entry name" value="His_Pase_superF_clade-1"/>
</dbReference>
<proteinExistence type="predicted"/>
<dbReference type="SMART" id="SM00855">
    <property type="entry name" value="PGAM"/>
    <property type="match status" value="1"/>
</dbReference>
<dbReference type="InterPro" id="IPR050275">
    <property type="entry name" value="PGM_Phosphatase"/>
</dbReference>
<organism evidence="1 2">
    <name type="scientific">Venturia effusa</name>
    <dbReference type="NCBI Taxonomy" id="50376"/>
    <lineage>
        <taxon>Eukaryota</taxon>
        <taxon>Fungi</taxon>
        <taxon>Dikarya</taxon>
        <taxon>Ascomycota</taxon>
        <taxon>Pezizomycotina</taxon>
        <taxon>Dothideomycetes</taxon>
        <taxon>Pleosporomycetidae</taxon>
        <taxon>Venturiales</taxon>
        <taxon>Venturiaceae</taxon>
        <taxon>Venturia</taxon>
    </lineage>
</organism>
<dbReference type="Proteomes" id="UP000316270">
    <property type="component" value="Chromosome 7"/>
</dbReference>
<dbReference type="CDD" id="cd07067">
    <property type="entry name" value="HP_PGM_like"/>
    <property type="match status" value="1"/>
</dbReference>
<dbReference type="AlphaFoldDB" id="A0A517L979"/>
<evidence type="ECO:0000313" key="1">
    <source>
        <dbReference type="EMBL" id="QDS72187.1"/>
    </source>
</evidence>
<gene>
    <name evidence="1" type="ORF">FKW77_004911</name>
</gene>
<dbReference type="EMBL" id="CP042191">
    <property type="protein sequence ID" value="QDS72187.1"/>
    <property type="molecule type" value="Genomic_DNA"/>
</dbReference>
<dbReference type="PANTHER" id="PTHR48100">
    <property type="entry name" value="BROAD-SPECIFICITY PHOSPHATASE YOR283W-RELATED"/>
    <property type="match status" value="1"/>
</dbReference>
<dbReference type="GO" id="GO:0005737">
    <property type="term" value="C:cytoplasm"/>
    <property type="evidence" value="ECO:0007669"/>
    <property type="project" value="TreeGrafter"/>
</dbReference>
<accession>A0A517L979</accession>